<feature type="active site" description="Proton donor/acceptor" evidence="7">
    <location>
        <position position="157"/>
    </location>
</feature>
<dbReference type="GO" id="GO:0004180">
    <property type="term" value="F:carboxypeptidase activity"/>
    <property type="evidence" value="ECO:0007669"/>
    <property type="project" value="UniProtKB-ARBA"/>
</dbReference>
<dbReference type="GO" id="GO:0071555">
    <property type="term" value="P:cell wall organization"/>
    <property type="evidence" value="ECO:0007669"/>
    <property type="project" value="UniProtKB-UniRule"/>
</dbReference>
<dbReference type="HOGENOM" id="CLU_064738_0_0_7"/>
<dbReference type="SUPFAM" id="SSF141523">
    <property type="entry name" value="L,D-transpeptidase catalytic domain-like"/>
    <property type="match status" value="1"/>
</dbReference>
<dbReference type="InterPro" id="IPR038063">
    <property type="entry name" value="Transpep_catalytic_dom"/>
</dbReference>
<organism evidence="10">
    <name type="scientific">Wolinella succinogenes (strain ATCC 29543 / DSM 1740 / CCUG 13145 / JCM 31913 / LMG 7466 / NCTC 11488 / FDC 602W)</name>
    <name type="common">Vibrio succinogenes</name>
    <dbReference type="NCBI Taxonomy" id="273121"/>
    <lineage>
        <taxon>Bacteria</taxon>
        <taxon>Pseudomonadati</taxon>
        <taxon>Campylobacterota</taxon>
        <taxon>Epsilonproteobacteria</taxon>
        <taxon>Campylobacterales</taxon>
        <taxon>Helicobacteraceae</taxon>
        <taxon>Wolinella</taxon>
    </lineage>
</organism>
<dbReference type="UniPathway" id="UPA00219"/>
<accession>Q7MRJ6</accession>
<feature type="domain" description="L,D-TPase catalytic" evidence="8">
    <location>
        <begin position="66"/>
        <end position="196"/>
    </location>
</feature>
<keyword evidence="3" id="KW-0808">Transferase</keyword>
<dbReference type="SUPFAM" id="SSF54427">
    <property type="entry name" value="NTF2-like"/>
    <property type="match status" value="1"/>
</dbReference>
<dbReference type="Pfam" id="PF03734">
    <property type="entry name" value="YkuD"/>
    <property type="match status" value="1"/>
</dbReference>
<evidence type="ECO:0000256" key="7">
    <source>
        <dbReference type="PROSITE-ProRule" id="PRU01373"/>
    </source>
</evidence>
<evidence type="ECO:0000256" key="1">
    <source>
        <dbReference type="ARBA" id="ARBA00004752"/>
    </source>
</evidence>
<dbReference type="GO" id="GO:0016740">
    <property type="term" value="F:transferase activity"/>
    <property type="evidence" value="ECO:0007669"/>
    <property type="project" value="UniProtKB-KW"/>
</dbReference>
<dbReference type="STRING" id="273121.WS1291"/>
<evidence type="ECO:0000313" key="9">
    <source>
        <dbReference type="EMBL" id="CAE10369.1"/>
    </source>
</evidence>
<proteinExistence type="inferred from homology"/>
<evidence type="ECO:0000256" key="6">
    <source>
        <dbReference type="ARBA" id="ARBA00023316"/>
    </source>
</evidence>
<evidence type="ECO:0000313" key="10">
    <source>
        <dbReference type="Proteomes" id="UP000000422"/>
    </source>
</evidence>
<evidence type="ECO:0000256" key="2">
    <source>
        <dbReference type="ARBA" id="ARBA00005992"/>
    </source>
</evidence>
<evidence type="ECO:0000256" key="3">
    <source>
        <dbReference type="ARBA" id="ARBA00022679"/>
    </source>
</evidence>
<comment type="pathway">
    <text evidence="1 7">Cell wall biogenesis; peptidoglycan biosynthesis.</text>
</comment>
<dbReference type="InterPro" id="IPR056203">
    <property type="entry name" value="Cds6_C"/>
</dbReference>
<reference evidence="9 10" key="1">
    <citation type="journal article" date="2003" name="Proc. Natl. Acad. Sci. U.S.A.">
        <title>Complete genome sequence and analysis of Wolinella succinogenes.</title>
        <authorList>
            <person name="Baar C."/>
            <person name="Eppinger M."/>
            <person name="Raddatz G."/>
            <person name="Simon JM."/>
            <person name="Lanz C."/>
            <person name="Klimmek O."/>
            <person name="Nandakumar R."/>
            <person name="Gross R."/>
            <person name="Rosinus A."/>
            <person name="Keller H."/>
            <person name="Jagtap P."/>
            <person name="Linke B."/>
            <person name="Meyer F."/>
            <person name="Lederer H."/>
            <person name="Schuster S.C."/>
        </authorList>
    </citation>
    <scope>NUCLEOTIDE SEQUENCE [LARGE SCALE GENOMIC DNA]</scope>
    <source>
        <strain evidence="10">ATCC 29543 / DSM 1740 / CCUG 13145 / JCM 31913 / LMG 7466 / NCTC 11488 / FDC 602W</strain>
    </source>
</reference>
<gene>
    <name evidence="9" type="ordered locus">WS1291</name>
</gene>
<dbReference type="Proteomes" id="UP000000422">
    <property type="component" value="Chromosome"/>
</dbReference>
<keyword evidence="10" id="KW-1185">Reference proteome</keyword>
<dbReference type="Pfam" id="PF24125">
    <property type="entry name" value="Cds6_C"/>
    <property type="match status" value="1"/>
</dbReference>
<dbReference type="CDD" id="cd16913">
    <property type="entry name" value="YkuD_like"/>
    <property type="match status" value="1"/>
</dbReference>
<comment type="similarity">
    <text evidence="2">Belongs to the YkuD family.</text>
</comment>
<dbReference type="PANTHER" id="PTHR36699">
    <property type="entry name" value="LD-TRANSPEPTIDASE"/>
    <property type="match status" value="1"/>
</dbReference>
<keyword evidence="6 7" id="KW-0961">Cell wall biogenesis/degradation</keyword>
<name>Q7MRJ6_WOLSU</name>
<dbReference type="eggNOG" id="COG3034">
    <property type="taxonomic scope" value="Bacteria"/>
</dbReference>
<dbReference type="PANTHER" id="PTHR36699:SF1">
    <property type="entry name" value="L,D-TRANSPEPTIDASE YAFK-RELATED"/>
    <property type="match status" value="1"/>
</dbReference>
<sequence length="322" mass="37229">MRIALVLLWMLSSVWAFEFDYVKAYRQGGLKAVEGKLEEALTSREYWKESLEGADARFGYYESVKYLFIADKALSELSLYQLGGKKPERLAHTKALMGSKKGDKRIEGDLKTPIGVYDLTAKLTRLDQLYGPLAFVTSYPNLYDSLQKKSGSGIWIHGLPLNGDREINTKGCIAIDNQLLKTIDGSINHKESLLITGDGNLFEVKNEELVILLSDLFRWRNAWKFNDLESYLGYYDKEDFLRFDGMKFEAFRDYKRRVFNKGENKTIVFQNINVSPYPNERGERFFRIGFYEIYNAPSYSFSGEKELYVKLVKDKMQIVAEK</sequence>
<dbReference type="RefSeq" id="WP_011139155.1">
    <property type="nucleotide sequence ID" value="NC_005090.1"/>
</dbReference>
<dbReference type="PROSITE" id="PS52029">
    <property type="entry name" value="LD_TPASE"/>
    <property type="match status" value="1"/>
</dbReference>
<dbReference type="InterPro" id="IPR005490">
    <property type="entry name" value="LD_TPept_cat_dom"/>
</dbReference>
<protein>
    <recommendedName>
        <fullName evidence="8">L,D-TPase catalytic domain-containing protein</fullName>
    </recommendedName>
</protein>
<evidence type="ECO:0000256" key="4">
    <source>
        <dbReference type="ARBA" id="ARBA00022960"/>
    </source>
</evidence>
<dbReference type="GO" id="GO:0009252">
    <property type="term" value="P:peptidoglycan biosynthetic process"/>
    <property type="evidence" value="ECO:0007669"/>
    <property type="project" value="UniProtKB-UniPathway"/>
</dbReference>
<feature type="active site" description="Nucleophile" evidence="7">
    <location>
        <position position="172"/>
    </location>
</feature>
<keyword evidence="5 7" id="KW-0573">Peptidoglycan synthesis</keyword>
<evidence type="ECO:0000256" key="5">
    <source>
        <dbReference type="ARBA" id="ARBA00022984"/>
    </source>
</evidence>
<evidence type="ECO:0000259" key="8">
    <source>
        <dbReference type="PROSITE" id="PS52029"/>
    </source>
</evidence>
<dbReference type="KEGG" id="wsu:WS1291"/>
<keyword evidence="4 7" id="KW-0133">Cell shape</keyword>
<dbReference type="GO" id="GO:0008360">
    <property type="term" value="P:regulation of cell shape"/>
    <property type="evidence" value="ECO:0007669"/>
    <property type="project" value="UniProtKB-UniRule"/>
</dbReference>
<dbReference type="EMBL" id="BX571660">
    <property type="protein sequence ID" value="CAE10369.1"/>
    <property type="molecule type" value="Genomic_DNA"/>
</dbReference>
<dbReference type="InterPro" id="IPR032710">
    <property type="entry name" value="NTF2-like_dom_sf"/>
</dbReference>
<dbReference type="AlphaFoldDB" id="Q7MRJ6"/>